<comment type="function">
    <text evidence="7">Required for disulfide bond formation in some periplasmic proteins. Acts by transferring its disulfide bond to other proteins and is reduced in the process.</text>
</comment>
<accession>A0A410GH53</accession>
<evidence type="ECO:0000259" key="9">
    <source>
        <dbReference type="Pfam" id="PF13098"/>
    </source>
</evidence>
<dbReference type="Pfam" id="PF13098">
    <property type="entry name" value="Thioredoxin_2"/>
    <property type="match status" value="1"/>
</dbReference>
<evidence type="ECO:0000256" key="7">
    <source>
        <dbReference type="RuleBase" id="RU364038"/>
    </source>
</evidence>
<gene>
    <name evidence="10" type="ORF">CKA81_12180</name>
</gene>
<dbReference type="PANTHER" id="PTHR35272:SF3">
    <property type="entry name" value="THIOL:DISULFIDE INTERCHANGE PROTEIN DSBC"/>
    <property type="match status" value="1"/>
</dbReference>
<keyword evidence="5" id="KW-1015">Disulfide bond</keyword>
<comment type="similarity">
    <text evidence="2 7">Belongs to the thioredoxin family. DsbC subfamily.</text>
</comment>
<evidence type="ECO:0000256" key="1">
    <source>
        <dbReference type="ARBA" id="ARBA00004418"/>
    </source>
</evidence>
<keyword evidence="6 7" id="KW-0676">Redox-active center</keyword>
<dbReference type="PROSITE" id="PS00194">
    <property type="entry name" value="THIOREDOXIN_1"/>
    <property type="match status" value="1"/>
</dbReference>
<comment type="subcellular location">
    <subcellularLocation>
        <location evidence="1 7">Periplasm</location>
    </subcellularLocation>
</comment>
<dbReference type="InterPro" id="IPR012336">
    <property type="entry name" value="Thioredoxin-like_fold"/>
</dbReference>
<dbReference type="InterPro" id="IPR018950">
    <property type="entry name" value="DiS-bond_isomerase_DsbC/G_N"/>
</dbReference>
<dbReference type="KEGG" id="pus:CKA81_12180"/>
<evidence type="ECO:0000256" key="2">
    <source>
        <dbReference type="ARBA" id="ARBA00009813"/>
    </source>
</evidence>
<protein>
    <recommendedName>
        <fullName evidence="7">Thiol:disulfide interchange protein</fullName>
    </recommendedName>
</protein>
<name>A0A410GH53_9BURK</name>
<evidence type="ECO:0000256" key="6">
    <source>
        <dbReference type="ARBA" id="ARBA00023284"/>
    </source>
</evidence>
<evidence type="ECO:0000256" key="3">
    <source>
        <dbReference type="ARBA" id="ARBA00022729"/>
    </source>
</evidence>
<dbReference type="OrthoDB" id="12976at2"/>
<dbReference type="InterPro" id="IPR036249">
    <property type="entry name" value="Thioredoxin-like_sf"/>
</dbReference>
<dbReference type="CDD" id="cd03020">
    <property type="entry name" value="DsbA_DsbC_DsbG"/>
    <property type="match status" value="1"/>
</dbReference>
<dbReference type="SUPFAM" id="SSF54423">
    <property type="entry name" value="DsbC/DsbG N-terminal domain-like"/>
    <property type="match status" value="1"/>
</dbReference>
<sequence length="274" mass="29917">MPLATTSVFAQATITTNDNRIETPANVLSTQGNEGAKPADVLSTEGNENAKPAKVLTTRDLATPQEVRKSFETRFPGIEIVAVVPTRFPGIYEVQVGMDVLYTDANVDYILQGSLIDAKSRVDLTAERLEELTRVPFASLPLDDAIKQVKGDGSRQIAVFEDPNCGYCKRLHETLKGVDNITVYTFLFPILSPDSTVKARNIWCAEDRAATWNAWMLEGKVPAELNCETPLETNLVLGRKLQVQGTPAIVFADGSRVNGALPLDALERKLASVK</sequence>
<evidence type="ECO:0000313" key="11">
    <source>
        <dbReference type="Proteomes" id="UP000283474"/>
    </source>
</evidence>
<feature type="domain" description="Disulphide bond isomerase DsbC/G N-terminal" evidence="8">
    <location>
        <begin position="62"/>
        <end position="126"/>
    </location>
</feature>
<dbReference type="AlphaFoldDB" id="A0A410GH53"/>
<dbReference type="InterPro" id="IPR051470">
    <property type="entry name" value="Thiol:disulfide_interchange"/>
</dbReference>
<evidence type="ECO:0000313" key="10">
    <source>
        <dbReference type="EMBL" id="QAA95618.1"/>
    </source>
</evidence>
<keyword evidence="11" id="KW-1185">Reference proteome</keyword>
<dbReference type="Proteomes" id="UP000283474">
    <property type="component" value="Chromosome"/>
</dbReference>
<dbReference type="Pfam" id="PF10411">
    <property type="entry name" value="DsbC_N"/>
    <property type="match status" value="1"/>
</dbReference>
<evidence type="ECO:0000256" key="4">
    <source>
        <dbReference type="ARBA" id="ARBA00022764"/>
    </source>
</evidence>
<dbReference type="Gene3D" id="3.40.30.10">
    <property type="entry name" value="Glutaredoxin"/>
    <property type="match status" value="1"/>
</dbReference>
<reference evidence="10 11" key="1">
    <citation type="submission" date="2017-08" db="EMBL/GenBank/DDBJ databases">
        <authorList>
            <person name="Park S.-J."/>
            <person name="Kim H."/>
        </authorList>
    </citation>
    <scope>NUCLEOTIDE SEQUENCE [LARGE SCALE GENOMIC DNA]</scope>
    <source>
        <strain evidence="11">ye3</strain>
    </source>
</reference>
<organism evidence="10 11">
    <name type="scientific">Pollutimonas thiosulfatoxidans</name>
    <dbReference type="NCBI Taxonomy" id="2028345"/>
    <lineage>
        <taxon>Bacteria</taxon>
        <taxon>Pseudomonadati</taxon>
        <taxon>Pseudomonadota</taxon>
        <taxon>Betaproteobacteria</taxon>
        <taxon>Burkholderiales</taxon>
        <taxon>Alcaligenaceae</taxon>
        <taxon>Pollutimonas</taxon>
    </lineage>
</organism>
<dbReference type="InterPro" id="IPR033954">
    <property type="entry name" value="DiS-bond_Isoase_DsbC/G"/>
</dbReference>
<dbReference type="Gene3D" id="3.10.450.70">
    <property type="entry name" value="Disulphide bond isomerase, DsbC/G, N-terminal"/>
    <property type="match status" value="1"/>
</dbReference>
<evidence type="ECO:0000256" key="5">
    <source>
        <dbReference type="ARBA" id="ARBA00023157"/>
    </source>
</evidence>
<dbReference type="EMBL" id="CP022987">
    <property type="protein sequence ID" value="QAA95618.1"/>
    <property type="molecule type" value="Genomic_DNA"/>
</dbReference>
<dbReference type="InterPro" id="IPR009094">
    <property type="entry name" value="DiS-bond_isomerase_DsbC/G_N_sf"/>
</dbReference>
<proteinExistence type="inferred from homology"/>
<keyword evidence="3 7" id="KW-0732">Signal</keyword>
<dbReference type="SUPFAM" id="SSF52833">
    <property type="entry name" value="Thioredoxin-like"/>
    <property type="match status" value="1"/>
</dbReference>
<keyword evidence="4 7" id="KW-0574">Periplasm</keyword>
<dbReference type="GO" id="GO:0042597">
    <property type="term" value="C:periplasmic space"/>
    <property type="evidence" value="ECO:0007669"/>
    <property type="project" value="UniProtKB-SubCell"/>
</dbReference>
<dbReference type="InterPro" id="IPR017937">
    <property type="entry name" value="Thioredoxin_CS"/>
</dbReference>
<feature type="domain" description="Thioredoxin-like fold" evidence="9">
    <location>
        <begin position="149"/>
        <end position="269"/>
    </location>
</feature>
<dbReference type="PANTHER" id="PTHR35272">
    <property type="entry name" value="THIOL:DISULFIDE INTERCHANGE PROTEIN DSBC-RELATED"/>
    <property type="match status" value="1"/>
</dbReference>
<evidence type="ECO:0000259" key="8">
    <source>
        <dbReference type="Pfam" id="PF10411"/>
    </source>
</evidence>